<keyword evidence="8" id="KW-1185">Reference proteome</keyword>
<dbReference type="EMBL" id="PTJC01000006">
    <property type="protein sequence ID" value="PPK85885.1"/>
    <property type="molecule type" value="Genomic_DNA"/>
</dbReference>
<dbReference type="GO" id="GO:0003729">
    <property type="term" value="F:mRNA binding"/>
    <property type="evidence" value="ECO:0007669"/>
    <property type="project" value="TreeGrafter"/>
</dbReference>
<protein>
    <recommendedName>
        <fullName evidence="4">Large ribosomal subunit protein bL12</fullName>
    </recommendedName>
</protein>
<dbReference type="InterPro" id="IPR014719">
    <property type="entry name" value="Ribosomal_bL12_C/ClpS-like"/>
</dbReference>
<accession>A0A2S6I3Z7</accession>
<dbReference type="Gene3D" id="1.20.5.710">
    <property type="entry name" value="Single helix bin"/>
    <property type="match status" value="1"/>
</dbReference>
<evidence type="ECO:0000256" key="2">
    <source>
        <dbReference type="ARBA" id="ARBA00022980"/>
    </source>
</evidence>
<dbReference type="SUPFAM" id="SSF48300">
    <property type="entry name" value="Ribosomal protein L7/12, oligomerisation (N-terminal) domain"/>
    <property type="match status" value="1"/>
</dbReference>
<dbReference type="FunFam" id="3.30.1390.10:FF:000001">
    <property type="entry name" value="50S ribosomal protein L7/L12"/>
    <property type="match status" value="1"/>
</dbReference>
<dbReference type="CDD" id="cd00387">
    <property type="entry name" value="Ribosomal_L7_L12"/>
    <property type="match status" value="1"/>
</dbReference>
<dbReference type="SUPFAM" id="SSF54736">
    <property type="entry name" value="ClpS-like"/>
    <property type="match status" value="1"/>
</dbReference>
<sequence>MADVKAIADSLVELTIKDVTELLQILKDEHGIEPAAAAVAVAAGGGGEAAGSAEAEQTEFDVVLESAGGSKLKVVKEVKTLLGLGLKEAKEMVDGAPATIKSGVDKAEAESIKAALEEAGATVAVK</sequence>
<gene>
    <name evidence="4" type="primary">rplL</name>
    <name evidence="7" type="ORF">CLV84_2797</name>
</gene>
<comment type="subunit">
    <text evidence="4">Homodimer. Part of the ribosomal stalk of the 50S ribosomal subunit. Forms a multimeric L10(L12)X complex, where L10 forms an elongated spine to which 2 to 4 L12 dimers bind in a sequential fashion. Binds GTP-bound translation factors.</text>
</comment>
<dbReference type="InterPro" id="IPR008932">
    <property type="entry name" value="Ribosomal_bL12_oligo"/>
</dbReference>
<comment type="function">
    <text evidence="4">Forms part of the ribosomal stalk which helps the ribosome interact with GTP-bound translation factors. Is thus essential for accurate translation.</text>
</comment>
<dbReference type="Proteomes" id="UP000237662">
    <property type="component" value="Unassembled WGS sequence"/>
</dbReference>
<dbReference type="GO" id="GO:0006412">
    <property type="term" value="P:translation"/>
    <property type="evidence" value="ECO:0007669"/>
    <property type="project" value="UniProtKB-UniRule"/>
</dbReference>
<dbReference type="InterPro" id="IPR000206">
    <property type="entry name" value="Ribosomal_bL12"/>
</dbReference>
<dbReference type="PANTHER" id="PTHR45987:SF4">
    <property type="entry name" value="LARGE RIBOSOMAL SUBUNIT PROTEIN BL12M"/>
    <property type="match status" value="1"/>
</dbReference>
<evidence type="ECO:0000313" key="8">
    <source>
        <dbReference type="Proteomes" id="UP000237662"/>
    </source>
</evidence>
<dbReference type="RefSeq" id="WP_104420365.1">
    <property type="nucleotide sequence ID" value="NZ_PTJC01000006.1"/>
</dbReference>
<dbReference type="InterPro" id="IPR036235">
    <property type="entry name" value="Ribosomal_bL12_oligo_N_sf"/>
</dbReference>
<dbReference type="Pfam" id="PF16320">
    <property type="entry name" value="Ribosomal_L12_N"/>
    <property type="match status" value="1"/>
</dbReference>
<evidence type="ECO:0000259" key="5">
    <source>
        <dbReference type="Pfam" id="PF00542"/>
    </source>
</evidence>
<feature type="domain" description="Large ribosomal subunit protein bL12 C-terminal" evidence="5">
    <location>
        <begin position="60"/>
        <end position="126"/>
    </location>
</feature>
<dbReference type="OrthoDB" id="9811748at2"/>
<evidence type="ECO:0000256" key="1">
    <source>
        <dbReference type="ARBA" id="ARBA00007197"/>
    </source>
</evidence>
<comment type="similarity">
    <text evidence="1 4">Belongs to the bacterial ribosomal protein bL12 family.</text>
</comment>
<dbReference type="GO" id="GO:0003735">
    <property type="term" value="F:structural constituent of ribosome"/>
    <property type="evidence" value="ECO:0007669"/>
    <property type="project" value="InterPro"/>
</dbReference>
<dbReference type="InterPro" id="IPR013823">
    <property type="entry name" value="Ribosomal_bL12_C"/>
</dbReference>
<comment type="caution">
    <text evidence="7">The sequence shown here is derived from an EMBL/GenBank/DDBJ whole genome shotgun (WGS) entry which is preliminary data.</text>
</comment>
<proteinExistence type="inferred from homology"/>
<evidence type="ECO:0000256" key="3">
    <source>
        <dbReference type="ARBA" id="ARBA00023274"/>
    </source>
</evidence>
<name>A0A2S6I3Z7_9BACT</name>
<dbReference type="HAMAP" id="MF_00368">
    <property type="entry name" value="Ribosomal_bL12"/>
    <property type="match status" value="1"/>
</dbReference>
<dbReference type="GO" id="GO:0022625">
    <property type="term" value="C:cytosolic large ribosomal subunit"/>
    <property type="evidence" value="ECO:0007669"/>
    <property type="project" value="TreeGrafter"/>
</dbReference>
<evidence type="ECO:0000256" key="4">
    <source>
        <dbReference type="HAMAP-Rule" id="MF_00368"/>
    </source>
</evidence>
<keyword evidence="2 4" id="KW-0689">Ribosomal protein</keyword>
<keyword evidence="3 4" id="KW-0687">Ribonucleoprotein</keyword>
<reference evidence="7 8" key="1">
    <citation type="submission" date="2018-02" db="EMBL/GenBank/DDBJ databases">
        <title>Genomic Encyclopedia of Archaeal and Bacterial Type Strains, Phase II (KMG-II): from individual species to whole genera.</title>
        <authorList>
            <person name="Goeker M."/>
        </authorList>
    </citation>
    <scope>NUCLEOTIDE SEQUENCE [LARGE SCALE GENOMIC DNA]</scope>
    <source>
        <strain evidence="7 8">DSM 29526</strain>
    </source>
</reference>
<feature type="domain" description="Large ribosomal subunit protein bL12 oligomerization" evidence="6">
    <location>
        <begin position="5"/>
        <end position="50"/>
    </location>
</feature>
<evidence type="ECO:0000313" key="7">
    <source>
        <dbReference type="EMBL" id="PPK85885.1"/>
    </source>
</evidence>
<organism evidence="7 8">
    <name type="scientific">Neolewinella xylanilytica</name>
    <dbReference type="NCBI Taxonomy" id="1514080"/>
    <lineage>
        <taxon>Bacteria</taxon>
        <taxon>Pseudomonadati</taxon>
        <taxon>Bacteroidota</taxon>
        <taxon>Saprospiria</taxon>
        <taxon>Saprospirales</taxon>
        <taxon>Lewinellaceae</taxon>
        <taxon>Neolewinella</taxon>
    </lineage>
</organism>
<dbReference type="AlphaFoldDB" id="A0A2S6I3Z7"/>
<dbReference type="PANTHER" id="PTHR45987">
    <property type="entry name" value="39S RIBOSOMAL PROTEIN L12"/>
    <property type="match status" value="1"/>
</dbReference>
<dbReference type="NCBIfam" id="TIGR00855">
    <property type="entry name" value="L12"/>
    <property type="match status" value="1"/>
</dbReference>
<dbReference type="Gene3D" id="3.30.1390.10">
    <property type="match status" value="1"/>
</dbReference>
<evidence type="ECO:0000259" key="6">
    <source>
        <dbReference type="Pfam" id="PF16320"/>
    </source>
</evidence>
<dbReference type="Pfam" id="PF00542">
    <property type="entry name" value="Ribosomal_L12"/>
    <property type="match status" value="1"/>
</dbReference>